<dbReference type="PANTHER" id="PTHR10102">
    <property type="entry name" value="DNA-DIRECTED RNA POLYMERASE, MITOCHONDRIAL"/>
    <property type="match status" value="1"/>
</dbReference>
<dbReference type="GO" id="GO:0003677">
    <property type="term" value="F:DNA binding"/>
    <property type="evidence" value="ECO:0007669"/>
    <property type="project" value="InterPro"/>
</dbReference>
<evidence type="ECO:0000259" key="10">
    <source>
        <dbReference type="SMART" id="SM01311"/>
    </source>
</evidence>
<organism evidence="11">
    <name type="scientific">Rhizophora mucronata</name>
    <name type="common">Asiatic mangrove</name>
    <dbReference type="NCBI Taxonomy" id="61149"/>
    <lineage>
        <taxon>Eukaryota</taxon>
        <taxon>Viridiplantae</taxon>
        <taxon>Streptophyta</taxon>
        <taxon>Embryophyta</taxon>
        <taxon>Tracheophyta</taxon>
        <taxon>Spermatophyta</taxon>
        <taxon>Magnoliopsida</taxon>
        <taxon>eudicotyledons</taxon>
        <taxon>Gunneridae</taxon>
        <taxon>Pentapetalae</taxon>
        <taxon>rosids</taxon>
        <taxon>fabids</taxon>
        <taxon>Malpighiales</taxon>
        <taxon>Rhizophoraceae</taxon>
        <taxon>Rhizophora</taxon>
    </lineage>
</organism>
<evidence type="ECO:0000256" key="9">
    <source>
        <dbReference type="RuleBase" id="RU003805"/>
    </source>
</evidence>
<feature type="domain" description="DNA-directed RNA polymerase N-terminal" evidence="10">
    <location>
        <begin position="150"/>
        <end position="468"/>
    </location>
</feature>
<dbReference type="AlphaFoldDB" id="A0A2P2MP53"/>
<keyword evidence="7 9" id="KW-0804">Transcription</keyword>
<evidence type="ECO:0000256" key="4">
    <source>
        <dbReference type="ARBA" id="ARBA00022679"/>
    </source>
</evidence>
<dbReference type="InterPro" id="IPR029262">
    <property type="entry name" value="RPOL_N"/>
</dbReference>
<keyword evidence="3 9" id="KW-0240">DNA-directed RNA polymerase</keyword>
<comment type="function">
    <text evidence="9">DNA-dependent RNA polymerase catalyzes the transcription of DNA into RNA using the four ribonucleoside triphosphates as substrates.</text>
</comment>
<protein>
    <recommendedName>
        <fullName evidence="2 9">DNA-directed RNA polymerase</fullName>
        <ecNumber evidence="2 9">2.7.7.6</ecNumber>
    </recommendedName>
</protein>
<evidence type="ECO:0000256" key="6">
    <source>
        <dbReference type="ARBA" id="ARBA00022946"/>
    </source>
</evidence>
<dbReference type="GO" id="GO:0003899">
    <property type="term" value="F:DNA-directed RNA polymerase activity"/>
    <property type="evidence" value="ECO:0007669"/>
    <property type="project" value="UniProtKB-EC"/>
</dbReference>
<dbReference type="InterPro" id="IPR037159">
    <property type="entry name" value="RNA_POL_N_sf"/>
</dbReference>
<dbReference type="SUPFAM" id="SSF56672">
    <property type="entry name" value="DNA/RNA polymerases"/>
    <property type="match status" value="1"/>
</dbReference>
<dbReference type="PROSITE" id="PS00489">
    <property type="entry name" value="RNA_POL_PHAGE_2"/>
    <property type="match status" value="1"/>
</dbReference>
<evidence type="ECO:0000256" key="2">
    <source>
        <dbReference type="ARBA" id="ARBA00012418"/>
    </source>
</evidence>
<keyword evidence="4 9" id="KW-0808">Transferase</keyword>
<dbReference type="FunFam" id="1.10.287.280:FF:000001">
    <property type="entry name" value="DNA-directed RNA polymerase"/>
    <property type="match status" value="1"/>
</dbReference>
<dbReference type="GO" id="GO:0006390">
    <property type="term" value="P:mitochondrial transcription"/>
    <property type="evidence" value="ECO:0007669"/>
    <property type="project" value="TreeGrafter"/>
</dbReference>
<dbReference type="PANTHER" id="PTHR10102:SF1">
    <property type="entry name" value="DNA-DIRECTED RNA POLYMERASE 3, CHLOROPLASTIC"/>
    <property type="match status" value="1"/>
</dbReference>
<name>A0A2P2MP53_RHIMU</name>
<accession>A0A2P2MP53</accession>
<dbReference type="Gene3D" id="1.10.150.20">
    <property type="entry name" value="5' to 3' exonuclease, C-terminal subdomain"/>
    <property type="match status" value="1"/>
</dbReference>
<dbReference type="EMBL" id="GGEC01051521">
    <property type="protein sequence ID" value="MBX32005.1"/>
    <property type="molecule type" value="Transcribed_RNA"/>
</dbReference>
<reference evidence="11" key="1">
    <citation type="submission" date="2018-02" db="EMBL/GenBank/DDBJ databases">
        <title>Rhizophora mucronata_Transcriptome.</title>
        <authorList>
            <person name="Meera S.P."/>
            <person name="Sreeshan A."/>
            <person name="Augustine A."/>
        </authorList>
    </citation>
    <scope>NUCLEOTIDE SEQUENCE</scope>
    <source>
        <tissue evidence="11">Leaf</tissue>
    </source>
</reference>
<comment type="similarity">
    <text evidence="1 9">Belongs to the phage and mitochondrial RNA polymerase family.</text>
</comment>
<dbReference type="Gene3D" id="1.10.287.280">
    <property type="match status" value="1"/>
</dbReference>
<dbReference type="Gene3D" id="1.10.1320.10">
    <property type="entry name" value="DNA-directed RNA polymerase, N-terminal domain"/>
    <property type="match status" value="1"/>
</dbReference>
<keyword evidence="6" id="KW-0809">Transit peptide</keyword>
<dbReference type="InterPro" id="IPR043502">
    <property type="entry name" value="DNA/RNA_pol_sf"/>
</dbReference>
<evidence type="ECO:0000256" key="5">
    <source>
        <dbReference type="ARBA" id="ARBA00022695"/>
    </source>
</evidence>
<dbReference type="InterPro" id="IPR002092">
    <property type="entry name" value="DNA-dir_Rpol_phage-type"/>
</dbReference>
<dbReference type="GO" id="GO:0034245">
    <property type="term" value="C:mitochondrial DNA-directed RNA polymerase complex"/>
    <property type="evidence" value="ECO:0007669"/>
    <property type="project" value="TreeGrafter"/>
</dbReference>
<dbReference type="InterPro" id="IPR046950">
    <property type="entry name" value="DNA-dir_Rpol_C_phage-type"/>
</dbReference>
<keyword evidence="5 9" id="KW-0548">Nucleotidyltransferase</keyword>
<dbReference type="Pfam" id="PF00940">
    <property type="entry name" value="RNA_pol"/>
    <property type="match status" value="1"/>
</dbReference>
<evidence type="ECO:0000256" key="7">
    <source>
        <dbReference type="ARBA" id="ARBA00023163"/>
    </source>
</evidence>
<dbReference type="PROSITE" id="PS00900">
    <property type="entry name" value="RNA_POL_PHAGE_1"/>
    <property type="match status" value="1"/>
</dbReference>
<evidence type="ECO:0000256" key="8">
    <source>
        <dbReference type="ARBA" id="ARBA00048552"/>
    </source>
</evidence>
<dbReference type="EC" id="2.7.7.6" evidence="2 9"/>
<evidence type="ECO:0000256" key="3">
    <source>
        <dbReference type="ARBA" id="ARBA00022478"/>
    </source>
</evidence>
<dbReference type="SMART" id="SM01311">
    <property type="entry name" value="RPOL_N"/>
    <property type="match status" value="1"/>
</dbReference>
<dbReference type="FunFam" id="1.10.1320.10:FF:000001">
    <property type="entry name" value="DNA-directed RNA polymerase"/>
    <property type="match status" value="1"/>
</dbReference>
<sequence>MSYKAQIQYQTWPPSPPNLTADAVKPRKNLHFVTNPTSNCLCYPSSLSFSPFPLTSRPPLNHPPLLQPLHDSSHDLLVEDLENSTENHKNLENLIKFGQIARGDLSRRIYIQDPPWISALFLKGLYKTVNRELRIEFEDIEKREYNLLRRRQIRDETEAWERMVEEYKGLVKEMCQRKLAPNLPYVKGLFLGWFEPLKEAIEREQKLPRSKKQKAAFAPHVELLPADKMAVIVMHKMMGLVTVGHDDGCVPVVQAAVQIGMAIEQEVRIHNFLEKTKKYKRSRTMVETQEGLSKDKEMLRKRLNSLIRRRRLIEVQNLVKSEEFKPWGRDTQAKLGCCLLELLTETAYVQPPVDQSVDTPPDVRPAFRHKFKTLSKDQGQNRSKKYGVIECDPLILMGLDRSAKHMLIPYFPMLVPPRKWKGYGKGGHLFLPSYVMRTHGSKQQQNALKNVPAKQMQKVFEALNTLGITKWRVNRRVFDVIESIWEMGGNIAGLVDREDIPTPEKPASEDSAEIREWRWSVRKARKINRERHAQRCDTELKLSVARKLKDEQGFYYPHNLDFRGRAYPMHPHLTHLSSDLCRGILEFAEGRPLGKSGLRWLRIHLANLYSGGVEKLSHDGRLAFVEDHLDDIIDSAENPINGNRWWLTAEDPFQFLAACFNLSEALKSSAPHTLISHLPIHQDGSCNGLQHYAALGRNRLEAESVNLVAKEKPADVYTDIAVRVHEIMKKDSNKDPAVIPNAILAKVLIDQVDRKLVKQTVMTSVYGVTFVGAREQIKRRLEEKGLITDDRLLFNAACYATKVSTQTSINDSSCWLL</sequence>
<comment type="catalytic activity">
    <reaction evidence="8 9">
        <text>RNA(n) + a ribonucleoside 5'-triphosphate = RNA(n+1) + diphosphate</text>
        <dbReference type="Rhea" id="RHEA:21248"/>
        <dbReference type="Rhea" id="RHEA-COMP:14527"/>
        <dbReference type="Rhea" id="RHEA-COMP:17342"/>
        <dbReference type="ChEBI" id="CHEBI:33019"/>
        <dbReference type="ChEBI" id="CHEBI:61557"/>
        <dbReference type="ChEBI" id="CHEBI:140395"/>
        <dbReference type="EC" id="2.7.7.6"/>
    </reaction>
</comment>
<evidence type="ECO:0000313" key="11">
    <source>
        <dbReference type="EMBL" id="MBX32005.1"/>
    </source>
</evidence>
<proteinExistence type="inferred from homology"/>
<dbReference type="Gene3D" id="1.10.287.260">
    <property type="match status" value="1"/>
</dbReference>
<dbReference type="FunFam" id="1.10.287.260:FF:000001">
    <property type="entry name" value="DNA-directed RNA polymerase"/>
    <property type="match status" value="1"/>
</dbReference>
<evidence type="ECO:0000256" key="1">
    <source>
        <dbReference type="ARBA" id="ARBA00009493"/>
    </source>
</evidence>
<dbReference type="InterPro" id="IPR024075">
    <property type="entry name" value="DNA-dir_RNA_pol_helix_hairp_sf"/>
</dbReference>
<dbReference type="Pfam" id="PF14700">
    <property type="entry name" value="RPOL_N"/>
    <property type="match status" value="1"/>
</dbReference>